<protein>
    <submittedName>
        <fullName evidence="7">Beta-N-acetylhexosaminidase</fullName>
    </submittedName>
</protein>
<keyword evidence="4" id="KW-0472">Membrane</keyword>
<dbReference type="PANTHER" id="PTHR43678">
    <property type="entry name" value="PUTATIVE (AFU_ORTHOLOGUE AFUA_2G00640)-RELATED"/>
    <property type="match status" value="1"/>
</dbReference>
<dbReference type="PANTHER" id="PTHR43678:SF1">
    <property type="entry name" value="BETA-N-ACETYLHEXOSAMINIDASE"/>
    <property type="match status" value="1"/>
</dbReference>
<evidence type="ECO:0000313" key="7">
    <source>
        <dbReference type="EMBL" id="UQN14566.1"/>
    </source>
</evidence>
<dbReference type="Pfam" id="PF00728">
    <property type="entry name" value="Glyco_hydro_20"/>
    <property type="match status" value="1"/>
</dbReference>
<sequence length="587" mass="62363">MHRRWFSADRPRRWRWLTALLLALSVALGSPGIALAETTAPTQSGAWPQMLPPPTSVAPRLGYWAPSSSTRILITDDALAGEGARLAEELAALGLTDAAPEVAYLADASLATEADIVLGLDDATLLTVDDSVTVTGPDAAGVFHVTRPLLQQLVAAGDIANGDYEFSFPAEQIRAAHLDIARKHYPIESLEALLRQLSWFGFTELELHFSENEGFAIESTTHPDIASPDAHSQAEIRELIEYANALHIRVAPSLDMPGHLDHALHAYPELRLHDAYGGNVFGALDITSDAGVEFAHDLIGEYTELFTQPDMPGPVPWNLGADEFVNFADAGEVQALTQSAQAKFGAQATAYDALTDFVNTTAGLLTDAGYQPRVWSDGMLRSSSVALDTSVQVAYWTQRPPGAVPASDFAAAGYDLVNVNDEFLYFVLGERVGYAYPTGEAILAGWDDTVYPSVQGSPDLVEASSGGMFAIWSDIPDALTPDALVERVRAPLAAMAVKFADPASTLSFGDLTSLLDDVGEAPEVAQVEAPDGLATIAPTPTTTPLPSPSGTPAAEGEQGSSTIVFVLTGVGVLVLLSVAFVLVTRRR</sequence>
<organism evidence="7">
    <name type="scientific">Gulosibacter sediminis</name>
    <dbReference type="NCBI Taxonomy" id="1729695"/>
    <lineage>
        <taxon>Bacteria</taxon>
        <taxon>Bacillati</taxon>
        <taxon>Actinomycetota</taxon>
        <taxon>Actinomycetes</taxon>
        <taxon>Micrococcales</taxon>
        <taxon>Microbacteriaceae</taxon>
        <taxon>Gulosibacter</taxon>
    </lineage>
</organism>
<dbReference type="SUPFAM" id="SSF51445">
    <property type="entry name" value="(Trans)glycosidases"/>
    <property type="match status" value="1"/>
</dbReference>
<proteinExistence type="inferred from homology"/>
<evidence type="ECO:0000256" key="2">
    <source>
        <dbReference type="ARBA" id="ARBA00022801"/>
    </source>
</evidence>
<dbReference type="PRINTS" id="PR00738">
    <property type="entry name" value="GLHYDRLASE20"/>
</dbReference>
<feature type="domain" description="Glycoside hydrolase family 20 catalytic" evidence="6">
    <location>
        <begin position="174"/>
        <end position="431"/>
    </location>
</feature>
<evidence type="ECO:0000256" key="4">
    <source>
        <dbReference type="SAM" id="Phobius"/>
    </source>
</evidence>
<feature type="signal peptide" evidence="5">
    <location>
        <begin position="1"/>
        <end position="36"/>
    </location>
</feature>
<gene>
    <name evidence="7" type="ORF">M3M28_11010</name>
</gene>
<dbReference type="InterPro" id="IPR029018">
    <property type="entry name" value="Hex-like_dom2"/>
</dbReference>
<evidence type="ECO:0000256" key="1">
    <source>
        <dbReference type="ARBA" id="ARBA00006285"/>
    </source>
</evidence>
<dbReference type="InterPro" id="IPR017853">
    <property type="entry name" value="GH"/>
</dbReference>
<name>A0ABY4MVW6_9MICO</name>
<dbReference type="EMBL" id="CP097160">
    <property type="protein sequence ID" value="UQN14566.1"/>
    <property type="molecule type" value="Genomic_DNA"/>
</dbReference>
<reference evidence="7" key="1">
    <citation type="submission" date="2022-05" db="EMBL/GenBank/DDBJ databases">
        <title>Complete genome sequence of toluene-degrading Gulosibacter sediminis strain ACHW.36C.</title>
        <authorList>
            <person name="Wai A.C."/>
            <person name="Lai G.K."/>
            <person name="Griffin S.D."/>
            <person name="Leung F.C."/>
        </authorList>
    </citation>
    <scope>NUCLEOTIDE SEQUENCE [LARGE SCALE GENOMIC DNA]</scope>
    <source>
        <strain evidence="7">ACHW.36C</strain>
    </source>
</reference>
<evidence type="ECO:0000259" key="6">
    <source>
        <dbReference type="Pfam" id="PF00728"/>
    </source>
</evidence>
<dbReference type="Gene3D" id="3.20.20.80">
    <property type="entry name" value="Glycosidases"/>
    <property type="match status" value="1"/>
</dbReference>
<feature type="region of interest" description="Disordered" evidence="3">
    <location>
        <begin position="534"/>
        <end position="556"/>
    </location>
</feature>
<dbReference type="InterPro" id="IPR025705">
    <property type="entry name" value="Beta_hexosaminidase_sua/sub"/>
</dbReference>
<keyword evidence="2" id="KW-0378">Hydrolase</keyword>
<dbReference type="InterPro" id="IPR015883">
    <property type="entry name" value="Glyco_hydro_20_cat"/>
</dbReference>
<dbReference type="Gene3D" id="3.30.379.10">
    <property type="entry name" value="Chitobiase/beta-hexosaminidase domain 2-like"/>
    <property type="match status" value="1"/>
</dbReference>
<keyword evidence="4" id="KW-0812">Transmembrane</keyword>
<evidence type="ECO:0000256" key="3">
    <source>
        <dbReference type="SAM" id="MobiDB-lite"/>
    </source>
</evidence>
<feature type="chain" id="PRO_5045306685" evidence="5">
    <location>
        <begin position="37"/>
        <end position="587"/>
    </location>
</feature>
<accession>A0ABY4MVW6</accession>
<dbReference type="InterPro" id="IPR052764">
    <property type="entry name" value="GH20_Enzymes"/>
</dbReference>
<comment type="similarity">
    <text evidence="1">Belongs to the glycosyl hydrolase 20 family.</text>
</comment>
<keyword evidence="5" id="KW-0732">Signal</keyword>
<dbReference type="SUPFAM" id="SSF55545">
    <property type="entry name" value="beta-N-acetylhexosaminidase-like domain"/>
    <property type="match status" value="1"/>
</dbReference>
<feature type="transmembrane region" description="Helical" evidence="4">
    <location>
        <begin position="563"/>
        <end position="583"/>
    </location>
</feature>
<keyword evidence="4" id="KW-1133">Transmembrane helix</keyword>
<evidence type="ECO:0000256" key="5">
    <source>
        <dbReference type="SAM" id="SignalP"/>
    </source>
</evidence>